<evidence type="ECO:0000313" key="3">
    <source>
        <dbReference type="EMBL" id="KHS48824.1"/>
    </source>
</evidence>
<keyword evidence="3" id="KW-0223">Dioxygenase</keyword>
<evidence type="ECO:0000256" key="1">
    <source>
        <dbReference type="SAM" id="MobiDB-lite"/>
    </source>
</evidence>
<organism evidence="3 4">
    <name type="scientific">Novosphingobium subterraneum</name>
    <dbReference type="NCBI Taxonomy" id="48936"/>
    <lineage>
        <taxon>Bacteria</taxon>
        <taxon>Pseudomonadati</taxon>
        <taxon>Pseudomonadota</taxon>
        <taxon>Alphaproteobacteria</taxon>
        <taxon>Sphingomonadales</taxon>
        <taxon>Sphingomonadaceae</taxon>
        <taxon>Novosphingobium</taxon>
    </lineage>
</organism>
<dbReference type="InterPro" id="IPR004360">
    <property type="entry name" value="Glyas_Fos-R_dOase_dom"/>
</dbReference>
<dbReference type="STRING" id="48936.NJ75_00908"/>
<dbReference type="AlphaFoldDB" id="A0A0B9A0F4"/>
<dbReference type="EMBL" id="JRVC01000003">
    <property type="protein sequence ID" value="KHS48824.1"/>
    <property type="molecule type" value="Genomic_DNA"/>
</dbReference>
<protein>
    <submittedName>
        <fullName evidence="3">Glyoxalase/bleomycin resistance protein/dioxygenase</fullName>
    </submittedName>
</protein>
<dbReference type="PANTHER" id="PTHR35006">
    <property type="entry name" value="GLYOXALASE FAMILY PROTEIN (AFU_ORTHOLOGUE AFUA_5G14830)"/>
    <property type="match status" value="1"/>
</dbReference>
<keyword evidence="3" id="KW-0560">Oxidoreductase</keyword>
<feature type="region of interest" description="Disordered" evidence="1">
    <location>
        <begin position="86"/>
        <end position="106"/>
    </location>
</feature>
<dbReference type="PANTHER" id="PTHR35006:SF1">
    <property type="entry name" value="BLL2941 PROTEIN"/>
    <property type="match status" value="1"/>
</dbReference>
<dbReference type="PATRIC" id="fig|48936.3.peg.920"/>
<evidence type="ECO:0000259" key="2">
    <source>
        <dbReference type="PROSITE" id="PS51819"/>
    </source>
</evidence>
<dbReference type="PROSITE" id="PS51819">
    <property type="entry name" value="VOC"/>
    <property type="match status" value="1"/>
</dbReference>
<reference evidence="3 4" key="1">
    <citation type="submission" date="2014-10" db="EMBL/GenBank/DDBJ databases">
        <title>Draft genome sequence of Novosphingobium subterraneum DSM 12447.</title>
        <authorList>
            <person name="Gan H.M."/>
            <person name="Gan H.Y."/>
            <person name="Savka M.A."/>
        </authorList>
    </citation>
    <scope>NUCLEOTIDE SEQUENCE [LARGE SCALE GENOMIC DNA]</scope>
    <source>
        <strain evidence="3 4">DSM 12447</strain>
    </source>
</reference>
<dbReference type="CDD" id="cd07262">
    <property type="entry name" value="VOC_like"/>
    <property type="match status" value="1"/>
</dbReference>
<sequence>MFTHTFLGTNDIEKSRKFYSAVMQTLGHNAVELPHGTLFPSPNGSLIVAKPSNGEAHTVSNGYTLGFKAADSSVVDAWHAAGLANGGTCEGQPGVRENSPGKQYGAYLRDPDGNKICAFAPNPNA</sequence>
<dbReference type="RefSeq" id="WP_039331812.1">
    <property type="nucleotide sequence ID" value="NZ_JBNNWK010000003.1"/>
</dbReference>
<dbReference type="InterPro" id="IPR029068">
    <property type="entry name" value="Glyas_Bleomycin-R_OHBP_Dase"/>
</dbReference>
<evidence type="ECO:0000313" key="4">
    <source>
        <dbReference type="Proteomes" id="UP000031338"/>
    </source>
</evidence>
<gene>
    <name evidence="3" type="ORF">NJ75_00908</name>
</gene>
<keyword evidence="4" id="KW-1185">Reference proteome</keyword>
<dbReference type="GO" id="GO:0051213">
    <property type="term" value="F:dioxygenase activity"/>
    <property type="evidence" value="ECO:0007669"/>
    <property type="project" value="UniProtKB-KW"/>
</dbReference>
<accession>A0A0B9A0F4</accession>
<feature type="domain" description="VOC" evidence="2">
    <location>
        <begin position="1"/>
        <end position="121"/>
    </location>
</feature>
<dbReference type="Gene3D" id="3.10.180.10">
    <property type="entry name" value="2,3-Dihydroxybiphenyl 1,2-Dioxygenase, domain 1"/>
    <property type="match status" value="1"/>
</dbReference>
<dbReference type="Proteomes" id="UP000031338">
    <property type="component" value="Unassembled WGS sequence"/>
</dbReference>
<comment type="caution">
    <text evidence="3">The sequence shown here is derived from an EMBL/GenBank/DDBJ whole genome shotgun (WGS) entry which is preliminary data.</text>
</comment>
<dbReference type="SUPFAM" id="SSF54593">
    <property type="entry name" value="Glyoxalase/Bleomycin resistance protein/Dihydroxybiphenyl dioxygenase"/>
    <property type="match status" value="1"/>
</dbReference>
<name>A0A0B9A0F4_9SPHN</name>
<proteinExistence type="predicted"/>
<dbReference type="Pfam" id="PF00903">
    <property type="entry name" value="Glyoxalase"/>
    <property type="match status" value="1"/>
</dbReference>
<dbReference type="InterPro" id="IPR037523">
    <property type="entry name" value="VOC_core"/>
</dbReference>